<dbReference type="STRING" id="1069083.GCA_000371805_01238"/>
<protein>
    <submittedName>
        <fullName evidence="2">Flagellin</fullName>
    </submittedName>
</protein>
<evidence type="ECO:0000313" key="3">
    <source>
        <dbReference type="Proteomes" id="UP000053695"/>
    </source>
</evidence>
<dbReference type="Proteomes" id="UP000053695">
    <property type="component" value="Unassembled WGS sequence"/>
</dbReference>
<keyword evidence="2" id="KW-0282">Flagellum</keyword>
<dbReference type="AlphaFoldDB" id="N6V0I5"/>
<dbReference type="PANTHER" id="PTHR42200:SF2">
    <property type="entry name" value="ARCHAEAL FLAGELLA-RELATED PROTEIN F"/>
    <property type="match status" value="1"/>
</dbReference>
<proteinExistence type="predicted"/>
<dbReference type="PANTHER" id="PTHR42200">
    <property type="entry name" value="ARCHAEAL FLAGELLA-RELATED PROTEIN F-RELATED"/>
    <property type="match status" value="1"/>
</dbReference>
<dbReference type="GO" id="GO:0097588">
    <property type="term" value="P:archaeal or bacterial-type flagellum-dependent cell motility"/>
    <property type="evidence" value="ECO:0007669"/>
    <property type="project" value="InterPro"/>
</dbReference>
<gene>
    <name evidence="2" type="ORF">J422_05838</name>
</gene>
<dbReference type="OrthoDB" id="63667at2157"/>
<feature type="transmembrane region" description="Helical" evidence="1">
    <location>
        <begin position="6"/>
        <end position="24"/>
    </location>
</feature>
<keyword evidence="1" id="KW-0812">Transmembrane</keyword>
<evidence type="ECO:0000313" key="2">
    <source>
        <dbReference type="EMBL" id="ENN95833.1"/>
    </source>
</evidence>
<dbReference type="PATRIC" id="fig|1069083.5.peg.1138"/>
<dbReference type="RefSeq" id="WP_004592840.1">
    <property type="nucleotide sequence ID" value="NZ_APMM01000044.1"/>
</dbReference>
<dbReference type="InterPro" id="IPR002774">
    <property type="entry name" value="Flagellin_arc-type"/>
</dbReference>
<dbReference type="EMBL" id="APMM01000044">
    <property type="protein sequence ID" value="ENN95833.1"/>
    <property type="molecule type" value="Genomic_DNA"/>
</dbReference>
<comment type="caution">
    <text evidence="2">The sequence shown here is derived from an EMBL/GenBank/DDBJ whole genome shotgun (WGS) entry which is preliminary data.</text>
</comment>
<accession>N6V0I5</accession>
<sequence length="135" mass="15211">MGFSSIAGTVIMIIALLICGAYLYSVIDEKTSKILTAQEEHFEYIYNKIHEKLVIVKVSKTPNQTNITVLNNGSTVLEPSKFSVIFDGNIVPSKNISYNPNKQYLFPLENITIIVNWTEPQRICIVSDTGNKYYS</sequence>
<keyword evidence="1" id="KW-1133">Transmembrane helix</keyword>
<keyword evidence="1" id="KW-0472">Membrane</keyword>
<keyword evidence="2" id="KW-0969">Cilium</keyword>
<reference evidence="2 3" key="1">
    <citation type="journal article" date="2013" name="Genome Announc.">
        <title>Draft Genome Sequence of a Highly Flagellated, Fast-Swimming Archaeon, Methanocaldococcus villosus Strain KIN24-T80 (DSM 22612).</title>
        <authorList>
            <person name="Thennarasu S."/>
            <person name="Polireddy D."/>
            <person name="Antony A."/>
            <person name="Yada M.R."/>
            <person name="Algarawi S."/>
            <person name="Sivakumar N."/>
        </authorList>
    </citation>
    <scope>NUCLEOTIDE SEQUENCE [LARGE SCALE GENOMIC DNA]</scope>
    <source>
        <strain evidence="2 3">KIN24-T80</strain>
    </source>
</reference>
<organism evidence="2 3">
    <name type="scientific">Methanocaldococcus villosus KIN24-T80</name>
    <dbReference type="NCBI Taxonomy" id="1069083"/>
    <lineage>
        <taxon>Archaea</taxon>
        <taxon>Methanobacteriati</taxon>
        <taxon>Methanobacteriota</taxon>
        <taxon>Methanomada group</taxon>
        <taxon>Methanococci</taxon>
        <taxon>Methanococcales</taxon>
        <taxon>Methanocaldococcaceae</taxon>
        <taxon>Methanocaldococcus</taxon>
    </lineage>
</organism>
<keyword evidence="2" id="KW-0966">Cell projection</keyword>
<name>N6V0I5_9EURY</name>
<keyword evidence="3" id="KW-1185">Reference proteome</keyword>
<dbReference type="GO" id="GO:0005198">
    <property type="term" value="F:structural molecule activity"/>
    <property type="evidence" value="ECO:0007669"/>
    <property type="project" value="InterPro"/>
</dbReference>
<evidence type="ECO:0000256" key="1">
    <source>
        <dbReference type="SAM" id="Phobius"/>
    </source>
</evidence>